<dbReference type="GO" id="GO:0007165">
    <property type="term" value="P:signal transduction"/>
    <property type="evidence" value="ECO:0007669"/>
    <property type="project" value="InterPro"/>
</dbReference>
<evidence type="ECO:0000256" key="3">
    <source>
        <dbReference type="ARBA" id="ARBA00022703"/>
    </source>
</evidence>
<sequence>MNKLLCCALVFLDISIKWTTQETFPPKYLHYDPETSHQLMCDKCPPGTYLKQHCTARRKTVCTPCPDHYYTDSWHTSDECLYCSSVCKELQYVKQECNRTHNRVCECEEGRYLEVEFCLKHRSCPPGFGVVQAGTPERNTVCKRCPDGFFSNETSSKAPCRKHTNCSIFGLLLTQKGNATHDNVCSANNESTQKCGIDVTLCEEAFFRFAVPTKFTPNWLSILVDNLPGTKVNAESVERIKRRHSSQEQTFQLLKLWKHQNKDQDMVKKIIQDIDLCENGVQRHIGHANLTFEQLRSLMESLPGKKVGIEDIERTRKTCKSSEQLLKLLSLWRIKNGNQDTLKGLMHALKHLKTYHFPKTVTHSLKKSIRFLHSFTMYRLYQKLFLEMIGNQGTKSNYDVKKELMSPENFPNKPQIIDPTVRTGPVSTDYVTLCEEAFFRFAVPTKFTPNWLSILVDNLPGTKVNAESVERIKRRHSSQEQTFQLLKLWKHQNKDQDMVKKIIQDIDLCENGVQRHIGHANLTFEQLRSLMESLPGKKVGIEDIERTRKTCKSSEQLLKLLSLWRIKNGNQDTLKGLMHALKHLKTYHFPKTVTHSLKKSIRFLHSFTMYRLYQKLFLEMIGNQVQSGKISCL</sequence>
<feature type="domain" description="Death" evidence="14">
    <location>
        <begin position="541"/>
        <end position="597"/>
    </location>
</feature>
<evidence type="ECO:0000259" key="15">
    <source>
        <dbReference type="PROSITE" id="PS50050"/>
    </source>
</evidence>
<dbReference type="PROSITE" id="PS50017">
    <property type="entry name" value="DEATH_DOMAIN"/>
    <property type="match status" value="2"/>
</dbReference>
<dbReference type="InterPro" id="IPR017371">
    <property type="entry name" value="TNFR_11B"/>
</dbReference>
<evidence type="ECO:0000256" key="2">
    <source>
        <dbReference type="ARBA" id="ARBA00022525"/>
    </source>
</evidence>
<evidence type="ECO:0000256" key="8">
    <source>
        <dbReference type="ARBA" id="ARBA00059443"/>
    </source>
</evidence>
<feature type="repeat" description="TNFR-Cys" evidence="12">
    <location>
        <begin position="106"/>
        <end position="142"/>
    </location>
</feature>
<dbReference type="SUPFAM" id="SSF57586">
    <property type="entry name" value="TNF receptor-like"/>
    <property type="match status" value="2"/>
</dbReference>
<keyword evidence="6 12" id="KW-1015">Disulfide bond</keyword>
<feature type="domain" description="Death" evidence="14">
    <location>
        <begin position="309"/>
        <end position="365"/>
    </location>
</feature>
<evidence type="ECO:0000256" key="1">
    <source>
        <dbReference type="ARBA" id="ARBA00004613"/>
    </source>
</evidence>
<dbReference type="PRINTS" id="PR01975">
    <property type="entry name" value="TNFACTORR11B"/>
</dbReference>
<dbReference type="SMART" id="SM00005">
    <property type="entry name" value="DEATH"/>
    <property type="match status" value="2"/>
</dbReference>
<dbReference type="InterPro" id="IPR022323">
    <property type="entry name" value="TNFR_11"/>
</dbReference>
<evidence type="ECO:0000256" key="9">
    <source>
        <dbReference type="ARBA" id="ARBA00062908"/>
    </source>
</evidence>
<keyword evidence="5" id="KW-0677">Repeat</keyword>
<evidence type="ECO:0000256" key="11">
    <source>
        <dbReference type="ARBA" id="ARBA00076074"/>
    </source>
</evidence>
<dbReference type="Pfam" id="PF00020">
    <property type="entry name" value="TNFR_c6"/>
    <property type="match status" value="4"/>
</dbReference>
<dbReference type="FunFam" id="2.10.50.10:FF:000014">
    <property type="entry name" value="Tumor necrosis factor receptor superfamily member 11B"/>
    <property type="match status" value="1"/>
</dbReference>
<dbReference type="InterPro" id="IPR011029">
    <property type="entry name" value="DEATH-like_dom_sf"/>
</dbReference>
<dbReference type="PANTHER" id="PTHR23097">
    <property type="entry name" value="TUMOR NECROSIS FACTOR RECEPTOR SUPERFAMILY MEMBER"/>
    <property type="match status" value="1"/>
</dbReference>
<name>A0A5E4AEE8_MARMO</name>
<comment type="subcellular location">
    <subcellularLocation>
        <location evidence="1">Secreted</location>
    </subcellularLocation>
</comment>
<comment type="caution">
    <text evidence="12">Lacks conserved residue(s) required for the propagation of feature annotation.</text>
</comment>
<feature type="disulfide bond" evidence="12">
    <location>
        <begin position="87"/>
        <end position="105"/>
    </location>
</feature>
<evidence type="ECO:0000256" key="4">
    <source>
        <dbReference type="ARBA" id="ARBA00022729"/>
    </source>
</evidence>
<comment type="function">
    <text evidence="8">Acts as a decoy receptor for TNFSF11/RANKL and thereby neutralizes its function in osteoclastogenesis. Inhibits the activation of osteoclasts and promotes osteoclast apoptosis in vitro. Bone homeostasis seems to depend on the local ratio between TNFSF11 and TNFRSF11B. May also play a role in preventing arterial calcification. May act as decoy receptor for TNFSF10/TRAIL and protect against apoptosis. TNFSF10/TRAIL binding blocks the inhibition of osteoclastogenesis.</text>
</comment>
<dbReference type="GO" id="GO:0005576">
    <property type="term" value="C:extracellular region"/>
    <property type="evidence" value="ECO:0007669"/>
    <property type="project" value="UniProtKB-SubCell"/>
</dbReference>
<feature type="repeat" description="TNFR-Cys" evidence="12">
    <location>
        <begin position="64"/>
        <end position="105"/>
    </location>
</feature>
<gene>
    <name evidence="16" type="ORF">MONAX_5E009167</name>
</gene>
<dbReference type="GO" id="GO:0006915">
    <property type="term" value="P:apoptotic process"/>
    <property type="evidence" value="ECO:0007669"/>
    <property type="project" value="UniProtKB-KW"/>
</dbReference>
<feature type="disulfide bond" evidence="12">
    <location>
        <begin position="65"/>
        <end position="80"/>
    </location>
</feature>
<proteinExistence type="predicted"/>
<dbReference type="GO" id="GO:0042489">
    <property type="term" value="P:negative regulation of odontogenesis of dentin-containing tooth"/>
    <property type="evidence" value="ECO:0007669"/>
    <property type="project" value="UniProtKB-ARBA"/>
</dbReference>
<evidence type="ECO:0000256" key="7">
    <source>
        <dbReference type="ARBA" id="ARBA00023180"/>
    </source>
</evidence>
<evidence type="ECO:0000256" key="10">
    <source>
        <dbReference type="ARBA" id="ARBA00070470"/>
    </source>
</evidence>
<keyword evidence="7" id="KW-0325">Glycoprotein</keyword>
<dbReference type="SUPFAM" id="SSF47986">
    <property type="entry name" value="DEATH domain"/>
    <property type="match status" value="4"/>
</dbReference>
<keyword evidence="4 13" id="KW-0732">Signal</keyword>
<dbReference type="PANTHER" id="PTHR23097:SF90">
    <property type="entry name" value="TUMOR NECROSIS FACTOR RECEPTOR SUPERFAMILY MEMBER 11B"/>
    <property type="match status" value="1"/>
</dbReference>
<dbReference type="FunFam" id="2.10.50.10:FF:000030">
    <property type="entry name" value="Tumor necrosis factor receptor superfamily member 11B"/>
    <property type="match status" value="1"/>
</dbReference>
<reference evidence="16" key="1">
    <citation type="submission" date="2019-04" db="EMBL/GenBank/DDBJ databases">
        <authorList>
            <person name="Alioto T."/>
            <person name="Alioto T."/>
        </authorList>
    </citation>
    <scope>NUCLEOTIDE SEQUENCE [LARGE SCALE GENOMIC DNA]</scope>
</reference>
<feature type="signal peptide" evidence="13">
    <location>
        <begin position="1"/>
        <end position="21"/>
    </location>
</feature>
<dbReference type="PROSITE" id="PS50050">
    <property type="entry name" value="TNFR_NGFR_2"/>
    <property type="match status" value="2"/>
</dbReference>
<keyword evidence="3" id="KW-0053">Apoptosis</keyword>
<dbReference type="SMART" id="SM00208">
    <property type="entry name" value="TNFR"/>
    <property type="match status" value="4"/>
</dbReference>
<dbReference type="Proteomes" id="UP000335636">
    <property type="component" value="Unassembled WGS sequence"/>
</dbReference>
<dbReference type="EMBL" id="CABDUW010000054">
    <property type="protein sequence ID" value="VTJ55644.1"/>
    <property type="molecule type" value="Genomic_DNA"/>
</dbReference>
<dbReference type="CDD" id="cd01670">
    <property type="entry name" value="Death"/>
    <property type="match status" value="2"/>
</dbReference>
<evidence type="ECO:0000256" key="5">
    <source>
        <dbReference type="ARBA" id="ARBA00022737"/>
    </source>
</evidence>
<dbReference type="InterPro" id="IPR057633">
    <property type="entry name" value="Death_TNF11B"/>
</dbReference>
<dbReference type="InterPro" id="IPR000488">
    <property type="entry name" value="Death_dom"/>
</dbReference>
<keyword evidence="17" id="KW-1185">Reference proteome</keyword>
<dbReference type="AlphaFoldDB" id="A0A5E4AEE8"/>
<protein>
    <recommendedName>
        <fullName evidence="10">Tumor necrosis factor receptor superfamily member 11B</fullName>
    </recommendedName>
    <alternativeName>
        <fullName evidence="11">Osteoprotegerin</fullName>
    </alternativeName>
</protein>
<dbReference type="InterPro" id="IPR001368">
    <property type="entry name" value="TNFR/NGFR_Cys_rich_reg"/>
</dbReference>
<evidence type="ECO:0000259" key="14">
    <source>
        <dbReference type="PROSITE" id="PS50017"/>
    </source>
</evidence>
<evidence type="ECO:0000313" key="16">
    <source>
        <dbReference type="EMBL" id="VTJ55644.1"/>
    </source>
</evidence>
<dbReference type="Gene3D" id="2.10.50.10">
    <property type="entry name" value="Tumor Necrosis Factor Receptor, subunit A, domain 2"/>
    <property type="match status" value="3"/>
</dbReference>
<dbReference type="Gene3D" id="1.10.533.10">
    <property type="entry name" value="Death Domain, Fas"/>
    <property type="match status" value="2"/>
</dbReference>
<dbReference type="PRINTS" id="PR01961">
    <property type="entry name" value="TNFACTORR11"/>
</dbReference>
<comment type="caution">
    <text evidence="16">The sequence shown here is derived from an EMBL/GenBank/DDBJ whole genome shotgun (WGS) entry which is preliminary data.</text>
</comment>
<comment type="subunit">
    <text evidence="9">Homodimer. Interacts with TNFSF10 and TNFSF11.</text>
</comment>
<dbReference type="SMART" id="SM01411">
    <property type="entry name" value="Ephrin_rec_like"/>
    <property type="match status" value="2"/>
</dbReference>
<evidence type="ECO:0000256" key="13">
    <source>
        <dbReference type="SAM" id="SignalP"/>
    </source>
</evidence>
<feature type="domain" description="TNFR-Cys" evidence="15">
    <location>
        <begin position="64"/>
        <end position="105"/>
    </location>
</feature>
<feature type="chain" id="PRO_5023146517" description="Tumor necrosis factor receptor superfamily member 11B" evidence="13">
    <location>
        <begin position="22"/>
        <end position="633"/>
    </location>
</feature>
<accession>A0A5E4AEE8</accession>
<feature type="disulfide bond" evidence="12">
    <location>
        <begin position="124"/>
        <end position="142"/>
    </location>
</feature>
<dbReference type="CDD" id="cd10581">
    <property type="entry name" value="TNFRSF11B"/>
    <property type="match status" value="1"/>
</dbReference>
<evidence type="ECO:0000256" key="6">
    <source>
        <dbReference type="ARBA" id="ARBA00023157"/>
    </source>
</evidence>
<keyword evidence="2" id="KW-0964">Secreted</keyword>
<organism evidence="16 17">
    <name type="scientific">Marmota monax</name>
    <name type="common">Woodchuck</name>
    <dbReference type="NCBI Taxonomy" id="9995"/>
    <lineage>
        <taxon>Eukaryota</taxon>
        <taxon>Metazoa</taxon>
        <taxon>Chordata</taxon>
        <taxon>Craniata</taxon>
        <taxon>Vertebrata</taxon>
        <taxon>Euteleostomi</taxon>
        <taxon>Mammalia</taxon>
        <taxon>Eutheria</taxon>
        <taxon>Euarchontoglires</taxon>
        <taxon>Glires</taxon>
        <taxon>Rodentia</taxon>
        <taxon>Sciuromorpha</taxon>
        <taxon>Sciuridae</taxon>
        <taxon>Xerinae</taxon>
        <taxon>Marmotini</taxon>
        <taxon>Marmota</taxon>
    </lineage>
</organism>
<dbReference type="InterPro" id="IPR052459">
    <property type="entry name" value="TNFRSF_decoy_receptor"/>
</dbReference>
<feature type="domain" description="TNFR-Cys" evidence="15">
    <location>
        <begin position="106"/>
        <end position="142"/>
    </location>
</feature>
<dbReference type="FunFam" id="1.10.533.10:FF:000066">
    <property type="entry name" value="Tumor necrosis factor receptor superfamily member 11B"/>
    <property type="match status" value="2"/>
</dbReference>
<dbReference type="Pfam" id="PF23630">
    <property type="entry name" value="Death_TNFRSF11B"/>
    <property type="match status" value="4"/>
</dbReference>
<dbReference type="CDD" id="cd00185">
    <property type="entry name" value="TNFRSF"/>
    <property type="match status" value="1"/>
</dbReference>
<evidence type="ECO:0000256" key="12">
    <source>
        <dbReference type="PROSITE-ProRule" id="PRU00206"/>
    </source>
</evidence>
<evidence type="ECO:0000313" key="17">
    <source>
        <dbReference type="Proteomes" id="UP000335636"/>
    </source>
</evidence>